<evidence type="ECO:0000256" key="1">
    <source>
        <dbReference type="SAM" id="MobiDB-lite"/>
    </source>
</evidence>
<evidence type="ECO:0000313" key="3">
    <source>
        <dbReference type="Proteomes" id="UP000475325"/>
    </source>
</evidence>
<proteinExistence type="predicted"/>
<organism evidence="2 3">
    <name type="scientific">Orbilia oligospora</name>
    <name type="common">Nematode-trapping fungus</name>
    <name type="synonym">Arthrobotrys oligospora</name>
    <dbReference type="NCBI Taxonomy" id="2813651"/>
    <lineage>
        <taxon>Eukaryota</taxon>
        <taxon>Fungi</taxon>
        <taxon>Dikarya</taxon>
        <taxon>Ascomycota</taxon>
        <taxon>Pezizomycotina</taxon>
        <taxon>Orbiliomycetes</taxon>
        <taxon>Orbiliales</taxon>
        <taxon>Orbiliaceae</taxon>
        <taxon>Orbilia</taxon>
    </lineage>
</organism>
<dbReference type="EMBL" id="WIQW01000096">
    <property type="protein sequence ID" value="KAF3084701.1"/>
    <property type="molecule type" value="Genomic_DNA"/>
</dbReference>
<reference evidence="2 3" key="1">
    <citation type="submission" date="2019-06" db="EMBL/GenBank/DDBJ databases">
        <authorList>
            <person name="Palmer J.M."/>
        </authorList>
    </citation>
    <scope>NUCLEOTIDE SEQUENCE [LARGE SCALE GENOMIC DNA]</scope>
    <source>
        <strain evidence="2 3">TWF102</strain>
    </source>
</reference>
<comment type="caution">
    <text evidence="2">The sequence shown here is derived from an EMBL/GenBank/DDBJ whole genome shotgun (WGS) entry which is preliminary data.</text>
</comment>
<gene>
    <name evidence="2" type="ORF">TWF102_011858</name>
</gene>
<evidence type="ECO:0000313" key="2">
    <source>
        <dbReference type="EMBL" id="KAF3084701.1"/>
    </source>
</evidence>
<sequence>MGKAQSERTPFSLQKRDRESVFSYPGRFFGWTASWAKRLEGFSGPWPSVKRGRSLAAGCKLLGSVLIGVQVDKRLDFMNMKPWILGLSPLHGPETRLRGNQFHKLGKYHEKIKSFGKGSLGMSDEDMQHTTPSPDNSTETSPTIRDGGNTMISVGPSSRGLGYDFWVQAEEMGSRARVSRSRLVCGFDADSLDSAGLDGMAWHGIKFAKMQRANPFLLLFHSIFLESLDAHS</sequence>
<feature type="compositionally biased region" description="Polar residues" evidence="1">
    <location>
        <begin position="129"/>
        <end position="143"/>
    </location>
</feature>
<accession>A0A7C8J495</accession>
<dbReference type="AlphaFoldDB" id="A0A7C8J495"/>
<protein>
    <submittedName>
        <fullName evidence="2">Uncharacterized protein</fullName>
    </submittedName>
</protein>
<feature type="region of interest" description="Disordered" evidence="1">
    <location>
        <begin position="119"/>
        <end position="155"/>
    </location>
</feature>
<dbReference type="Proteomes" id="UP000475325">
    <property type="component" value="Unassembled WGS sequence"/>
</dbReference>
<name>A0A7C8J495_ORBOL</name>